<comment type="caution">
    <text evidence="1">The sequence shown here is derived from an EMBL/GenBank/DDBJ whole genome shotgun (WGS) entry which is preliminary data.</text>
</comment>
<evidence type="ECO:0000313" key="1">
    <source>
        <dbReference type="EMBL" id="KAA6325654.1"/>
    </source>
</evidence>
<name>A0A5J4QX77_9ZZZZ</name>
<dbReference type="EMBL" id="SNRY01002320">
    <property type="protein sequence ID" value="KAA6325654.1"/>
    <property type="molecule type" value="Genomic_DNA"/>
</dbReference>
<protein>
    <submittedName>
        <fullName evidence="1">Uncharacterized protein</fullName>
    </submittedName>
</protein>
<reference evidence="1" key="1">
    <citation type="submission" date="2019-03" db="EMBL/GenBank/DDBJ databases">
        <title>Single cell metagenomics reveals metabolic interactions within the superorganism composed of flagellate Streblomastix strix and complex community of Bacteroidetes bacteria on its surface.</title>
        <authorList>
            <person name="Treitli S.C."/>
            <person name="Kolisko M."/>
            <person name="Husnik F."/>
            <person name="Keeling P."/>
            <person name="Hampl V."/>
        </authorList>
    </citation>
    <scope>NUCLEOTIDE SEQUENCE</scope>
    <source>
        <strain evidence="1">STM</strain>
    </source>
</reference>
<organism evidence="1">
    <name type="scientific">termite gut metagenome</name>
    <dbReference type="NCBI Taxonomy" id="433724"/>
    <lineage>
        <taxon>unclassified sequences</taxon>
        <taxon>metagenomes</taxon>
        <taxon>organismal metagenomes</taxon>
    </lineage>
</organism>
<sequence length="58" mass="6576">MTKTLLAIVFMTIISSTAKVGNIFNIRIINKLDNGSQTKPLNAKRKIFQFSEFSLCRI</sequence>
<dbReference type="AlphaFoldDB" id="A0A5J4QX77"/>
<gene>
    <name evidence="1" type="ORF">EZS27_025155</name>
</gene>
<proteinExistence type="predicted"/>
<accession>A0A5J4QX77</accession>